<dbReference type="PANTHER" id="PTHR36317:SF1">
    <property type="entry name" value="PROTEIN MULTIPLE CHLOROPLAST DIVISION SITE 1"/>
    <property type="match status" value="1"/>
</dbReference>
<evidence type="ECO:0000313" key="3">
    <source>
        <dbReference type="EMBL" id="KAK4275038.1"/>
    </source>
</evidence>
<dbReference type="InterPro" id="IPR034572">
    <property type="entry name" value="MCD1"/>
</dbReference>
<evidence type="ECO:0000256" key="1">
    <source>
        <dbReference type="SAM" id="MobiDB-lite"/>
    </source>
</evidence>
<keyword evidence="2" id="KW-1133">Transmembrane helix</keyword>
<dbReference type="GO" id="GO:0010020">
    <property type="term" value="P:chloroplast fission"/>
    <property type="evidence" value="ECO:0007669"/>
    <property type="project" value="InterPro"/>
</dbReference>
<comment type="caution">
    <text evidence="3">The sequence shown here is derived from an EMBL/GenBank/DDBJ whole genome shotgun (WGS) entry which is preliminary data.</text>
</comment>
<protein>
    <recommendedName>
        <fullName evidence="5">Protein MULTIPLE CHLOROPLAST DIVISION SITE 1</fullName>
    </recommendedName>
</protein>
<accession>A0AAE1JVQ5</accession>
<keyword evidence="2" id="KW-0812">Transmembrane</keyword>
<keyword evidence="2" id="KW-0472">Membrane</keyword>
<reference evidence="3" key="1">
    <citation type="submission" date="2023-10" db="EMBL/GenBank/DDBJ databases">
        <title>Chromosome-level genome of the transformable northern wattle, Acacia crassicarpa.</title>
        <authorList>
            <person name="Massaro I."/>
            <person name="Sinha N.R."/>
            <person name="Poethig S."/>
            <person name="Leichty A.R."/>
        </authorList>
    </citation>
    <scope>NUCLEOTIDE SEQUENCE</scope>
    <source>
        <strain evidence="3">Acra3RX</strain>
        <tissue evidence="3">Leaf</tissue>
    </source>
</reference>
<evidence type="ECO:0008006" key="5">
    <source>
        <dbReference type="Google" id="ProtNLM"/>
    </source>
</evidence>
<dbReference type="PANTHER" id="PTHR36317">
    <property type="entry name" value="PROTEIN MULTIPLE CHLOROPLAST DIVISION SITE 1"/>
    <property type="match status" value="1"/>
</dbReference>
<organism evidence="3 4">
    <name type="scientific">Acacia crassicarpa</name>
    <name type="common">northern wattle</name>
    <dbReference type="NCBI Taxonomy" id="499986"/>
    <lineage>
        <taxon>Eukaryota</taxon>
        <taxon>Viridiplantae</taxon>
        <taxon>Streptophyta</taxon>
        <taxon>Embryophyta</taxon>
        <taxon>Tracheophyta</taxon>
        <taxon>Spermatophyta</taxon>
        <taxon>Magnoliopsida</taxon>
        <taxon>eudicotyledons</taxon>
        <taxon>Gunneridae</taxon>
        <taxon>Pentapetalae</taxon>
        <taxon>rosids</taxon>
        <taxon>fabids</taxon>
        <taxon>Fabales</taxon>
        <taxon>Fabaceae</taxon>
        <taxon>Caesalpinioideae</taxon>
        <taxon>mimosoid clade</taxon>
        <taxon>Acacieae</taxon>
        <taxon>Acacia</taxon>
    </lineage>
</organism>
<dbReference type="GO" id="GO:0009706">
    <property type="term" value="C:chloroplast inner membrane"/>
    <property type="evidence" value="ECO:0007669"/>
    <property type="project" value="TreeGrafter"/>
</dbReference>
<evidence type="ECO:0000313" key="4">
    <source>
        <dbReference type="Proteomes" id="UP001293593"/>
    </source>
</evidence>
<feature type="compositionally biased region" description="Polar residues" evidence="1">
    <location>
        <begin position="308"/>
        <end position="323"/>
    </location>
</feature>
<keyword evidence="4" id="KW-1185">Reference proteome</keyword>
<name>A0AAE1JVQ5_9FABA</name>
<feature type="compositionally biased region" description="Basic and acidic residues" evidence="1">
    <location>
        <begin position="324"/>
        <end position="340"/>
    </location>
</feature>
<sequence>MGSATIWGLRFEWISVEDKSCIHNFVSGSSSGRRISQFRRRNEMSTRCDASRQHLWLKPKFLEATAIYVREPREQHYYETYSWFAKIHEVVRSPLPFLTNSSPSKFGILLCVAIVVLVTAVRAFVVRKSRYKRPGSVADLVRRGQLRYDSRGISKPLKYDDPFNNPLVKVSNSKSTVEMCGKLYRLAPVTLTEEQQAIHQRRRSRAYRWKRPTMFLKEGDSLPPDVDPDSIRWIPANHPFATTAADIDENLAQTNVYQKRGVPSRIQAEHEALHRKLEALENEQTLNRLTIDPTNGQDFESPLKSHINSNAQAEKRSINNQVSDPDKVESSSASEEKPGL</sequence>
<dbReference type="AlphaFoldDB" id="A0AAE1JVQ5"/>
<evidence type="ECO:0000256" key="2">
    <source>
        <dbReference type="SAM" id="Phobius"/>
    </source>
</evidence>
<feature type="region of interest" description="Disordered" evidence="1">
    <location>
        <begin position="308"/>
        <end position="340"/>
    </location>
</feature>
<dbReference type="Proteomes" id="UP001293593">
    <property type="component" value="Unassembled WGS sequence"/>
</dbReference>
<dbReference type="EMBL" id="JAWXYG010000004">
    <property type="protein sequence ID" value="KAK4275038.1"/>
    <property type="molecule type" value="Genomic_DNA"/>
</dbReference>
<feature type="transmembrane region" description="Helical" evidence="2">
    <location>
        <begin position="106"/>
        <end position="125"/>
    </location>
</feature>
<gene>
    <name evidence="3" type="ORF">QN277_018181</name>
</gene>
<proteinExistence type="predicted"/>